<comment type="caution">
    <text evidence="1">The sequence shown here is derived from an EMBL/GenBank/DDBJ whole genome shotgun (WGS) entry which is preliminary data.</text>
</comment>
<accession>A0A0F9KF41</accession>
<sequence>MQDYQLQQARIYTDFSGLNALKSGAREDKQQALEEVARQFES</sequence>
<name>A0A0F9KF41_9ZZZZ</name>
<evidence type="ECO:0000313" key="1">
    <source>
        <dbReference type="EMBL" id="KKM73301.1"/>
    </source>
</evidence>
<organism evidence="1">
    <name type="scientific">marine sediment metagenome</name>
    <dbReference type="NCBI Taxonomy" id="412755"/>
    <lineage>
        <taxon>unclassified sequences</taxon>
        <taxon>metagenomes</taxon>
        <taxon>ecological metagenomes</taxon>
    </lineage>
</organism>
<feature type="non-terminal residue" evidence="1">
    <location>
        <position position="42"/>
    </location>
</feature>
<reference evidence="1" key="1">
    <citation type="journal article" date="2015" name="Nature">
        <title>Complex archaea that bridge the gap between prokaryotes and eukaryotes.</title>
        <authorList>
            <person name="Spang A."/>
            <person name="Saw J.H."/>
            <person name="Jorgensen S.L."/>
            <person name="Zaremba-Niedzwiedzka K."/>
            <person name="Martijn J."/>
            <person name="Lind A.E."/>
            <person name="van Eijk R."/>
            <person name="Schleper C."/>
            <person name="Guy L."/>
            <person name="Ettema T.J."/>
        </authorList>
    </citation>
    <scope>NUCLEOTIDE SEQUENCE</scope>
</reference>
<proteinExistence type="predicted"/>
<dbReference type="AlphaFoldDB" id="A0A0F9KF41"/>
<dbReference type="EMBL" id="LAZR01009322">
    <property type="protein sequence ID" value="KKM73301.1"/>
    <property type="molecule type" value="Genomic_DNA"/>
</dbReference>
<protein>
    <submittedName>
        <fullName evidence="1">Uncharacterized protein</fullName>
    </submittedName>
</protein>
<gene>
    <name evidence="1" type="ORF">LCGC14_1411820</name>
</gene>